<dbReference type="GO" id="GO:0004812">
    <property type="term" value="F:aminoacyl-tRNA ligase activity"/>
    <property type="evidence" value="ECO:0007669"/>
    <property type="project" value="UniProtKB-KW"/>
</dbReference>
<feature type="compositionally biased region" description="Polar residues" evidence="1">
    <location>
        <begin position="10"/>
        <end position="19"/>
    </location>
</feature>
<evidence type="ECO:0000256" key="1">
    <source>
        <dbReference type="SAM" id="MobiDB-lite"/>
    </source>
</evidence>
<feature type="compositionally biased region" description="Basic and acidic residues" evidence="1">
    <location>
        <begin position="81"/>
        <end position="106"/>
    </location>
</feature>
<sequence length="124" mass="13789">MAAGVDAISSRLTSGNRSARYNLFPKPRENPAVPHCVEEGGKPNKRSIGTAMDGLNFSSLTIKSSSSSLFHVGLLNSGERYPFKDHERHKPEHDDGRNKMETEKWPHSSAKLRRLGRSLVYDAI</sequence>
<gene>
    <name evidence="2" type="ORF">ZHAS_00015172</name>
</gene>
<dbReference type="EMBL" id="ATLV01022049">
    <property type="status" value="NOT_ANNOTATED_CDS"/>
    <property type="molecule type" value="Genomic_DNA"/>
</dbReference>
<dbReference type="EMBL" id="KE525327">
    <property type="protein sequence ID" value="KFB47123.1"/>
    <property type="molecule type" value="Genomic_DNA"/>
</dbReference>
<evidence type="ECO:0000313" key="4">
    <source>
        <dbReference type="Proteomes" id="UP000030765"/>
    </source>
</evidence>
<keyword evidence="2" id="KW-0436">Ligase</keyword>
<dbReference type="Proteomes" id="UP000030765">
    <property type="component" value="Unassembled WGS sequence"/>
</dbReference>
<accession>A0A084WA79</accession>
<evidence type="ECO:0000313" key="3">
    <source>
        <dbReference type="EnsemblMetazoa" id="ASIC015172-PA"/>
    </source>
</evidence>
<organism evidence="2">
    <name type="scientific">Anopheles sinensis</name>
    <name type="common">Mosquito</name>
    <dbReference type="NCBI Taxonomy" id="74873"/>
    <lineage>
        <taxon>Eukaryota</taxon>
        <taxon>Metazoa</taxon>
        <taxon>Ecdysozoa</taxon>
        <taxon>Arthropoda</taxon>
        <taxon>Hexapoda</taxon>
        <taxon>Insecta</taxon>
        <taxon>Pterygota</taxon>
        <taxon>Neoptera</taxon>
        <taxon>Endopterygota</taxon>
        <taxon>Diptera</taxon>
        <taxon>Nematocera</taxon>
        <taxon>Culicoidea</taxon>
        <taxon>Culicidae</taxon>
        <taxon>Anophelinae</taxon>
        <taxon>Anopheles</taxon>
    </lineage>
</organism>
<dbReference type="AlphaFoldDB" id="A0A084WA79"/>
<evidence type="ECO:0000313" key="2">
    <source>
        <dbReference type="EMBL" id="KFB47123.1"/>
    </source>
</evidence>
<keyword evidence="4" id="KW-1185">Reference proteome</keyword>
<reference evidence="3" key="2">
    <citation type="submission" date="2020-05" db="UniProtKB">
        <authorList>
            <consortium name="EnsemblMetazoa"/>
        </authorList>
    </citation>
    <scope>IDENTIFICATION</scope>
</reference>
<reference evidence="2 4" key="1">
    <citation type="journal article" date="2014" name="BMC Genomics">
        <title>Genome sequence of Anopheles sinensis provides insight into genetics basis of mosquito competence for malaria parasites.</title>
        <authorList>
            <person name="Zhou D."/>
            <person name="Zhang D."/>
            <person name="Ding G."/>
            <person name="Shi L."/>
            <person name="Hou Q."/>
            <person name="Ye Y."/>
            <person name="Xu Y."/>
            <person name="Zhou H."/>
            <person name="Xiong C."/>
            <person name="Li S."/>
            <person name="Yu J."/>
            <person name="Hong S."/>
            <person name="Yu X."/>
            <person name="Zou P."/>
            <person name="Chen C."/>
            <person name="Chang X."/>
            <person name="Wang W."/>
            <person name="Lv Y."/>
            <person name="Sun Y."/>
            <person name="Ma L."/>
            <person name="Shen B."/>
            <person name="Zhu C."/>
        </authorList>
    </citation>
    <scope>NUCLEOTIDE SEQUENCE [LARGE SCALE GENOMIC DNA]</scope>
</reference>
<name>A0A084WA79_ANOSI</name>
<dbReference type="VEuPathDB" id="VectorBase:ASIC015172"/>
<dbReference type="EnsemblMetazoa" id="ASIC015172-RA">
    <property type="protein sequence ID" value="ASIC015172-PA"/>
    <property type="gene ID" value="ASIC015172"/>
</dbReference>
<protein>
    <submittedName>
        <fullName evidence="2 3">Prolyl-tRNA synthetase</fullName>
    </submittedName>
</protein>
<keyword evidence="2" id="KW-0030">Aminoacyl-tRNA synthetase</keyword>
<feature type="region of interest" description="Disordered" evidence="1">
    <location>
        <begin position="81"/>
        <end position="109"/>
    </location>
</feature>
<feature type="region of interest" description="Disordered" evidence="1">
    <location>
        <begin position="1"/>
        <end position="47"/>
    </location>
</feature>
<proteinExistence type="predicted"/>